<dbReference type="SUPFAM" id="SSF159774">
    <property type="entry name" value="YerB-like"/>
    <property type="match status" value="1"/>
</dbReference>
<name>A0A1F5ZGG2_9BACT</name>
<dbReference type="InterPro" id="IPR021416">
    <property type="entry name" value="DUF3048_N"/>
</dbReference>
<reference evidence="4 5" key="1">
    <citation type="journal article" date="2016" name="Nat. Commun.">
        <title>Thousands of microbial genomes shed light on interconnected biogeochemical processes in an aquifer system.</title>
        <authorList>
            <person name="Anantharaman K."/>
            <person name="Brown C.T."/>
            <person name="Hug L.A."/>
            <person name="Sharon I."/>
            <person name="Castelle C.J."/>
            <person name="Probst A.J."/>
            <person name="Thomas B.C."/>
            <person name="Singh A."/>
            <person name="Wilkins M.J."/>
            <person name="Karaoz U."/>
            <person name="Brodie E.L."/>
            <person name="Williams K.H."/>
            <person name="Hubbard S.S."/>
            <person name="Banfield J.F."/>
        </authorList>
    </citation>
    <scope>NUCLEOTIDE SEQUENCE [LARGE SCALE GENOMIC DNA]</scope>
</reference>
<comment type="caution">
    <text evidence="4">The sequence shown here is derived from an EMBL/GenBank/DDBJ whole genome shotgun (WGS) entry which is preliminary data.</text>
</comment>
<dbReference type="InterPro" id="IPR023158">
    <property type="entry name" value="YerB-like_sf"/>
</dbReference>
<gene>
    <name evidence="4" type="ORF">A2Z00_05165</name>
</gene>
<evidence type="ECO:0008006" key="6">
    <source>
        <dbReference type="Google" id="ProtNLM"/>
    </source>
</evidence>
<sequence>MTKQQYITTGVIGLALYLIATGLSFAGFSYFNRAKAAPVSNAATSGTGKQGHFIIDPSIPRTEPCPLNGKLYTKQERDVWVKRRPLAVMVENHADARPVSGVSFADVVYESVAEGGITRFMGVFYCGIAGGNVNFAPVRSARTFFLPWVLEYDALYNHVGGAGVCSDPTVDNRAKALCQIEQYKIKDMDQFGISFPTCYRNYDRLDHPVDTEHTMSCISDKLIALAAQRGWTNVDATGVSWDKNFVPWKFKDDAKASDRGASFSASFAAWKGYEKEYGVRWDYDSASNTYKRFDGGTPAIDLETKEQLIAHVVVILFAKETGPVDDHAHLLYANIGKGDALVLQDGKVVKATWKKLDKSARTVFYDLAGKEISFNRGEIWIEQLPTGTSVKY</sequence>
<dbReference type="InterPro" id="IPR035328">
    <property type="entry name" value="DUF3048_C"/>
</dbReference>
<keyword evidence="1" id="KW-0812">Transmembrane</keyword>
<dbReference type="Pfam" id="PF17479">
    <property type="entry name" value="DUF3048_C"/>
    <property type="match status" value="1"/>
</dbReference>
<evidence type="ECO:0000259" key="3">
    <source>
        <dbReference type="Pfam" id="PF17479"/>
    </source>
</evidence>
<dbReference type="EMBL" id="MFIZ01000024">
    <property type="protein sequence ID" value="OGG11589.1"/>
    <property type="molecule type" value="Genomic_DNA"/>
</dbReference>
<evidence type="ECO:0000313" key="4">
    <source>
        <dbReference type="EMBL" id="OGG11589.1"/>
    </source>
</evidence>
<dbReference type="Proteomes" id="UP000177268">
    <property type="component" value="Unassembled WGS sequence"/>
</dbReference>
<evidence type="ECO:0000256" key="1">
    <source>
        <dbReference type="SAM" id="Phobius"/>
    </source>
</evidence>
<feature type="domain" description="DUF3048" evidence="2">
    <location>
        <begin position="81"/>
        <end position="166"/>
    </location>
</feature>
<feature type="domain" description="DUF3048" evidence="3">
    <location>
        <begin position="275"/>
        <end position="381"/>
    </location>
</feature>
<keyword evidence="1" id="KW-0472">Membrane</keyword>
<accession>A0A1F5ZGG2</accession>
<feature type="transmembrane region" description="Helical" evidence="1">
    <location>
        <begin position="6"/>
        <end position="31"/>
    </location>
</feature>
<dbReference type="STRING" id="1798370.A2Z00_05165"/>
<evidence type="ECO:0000259" key="2">
    <source>
        <dbReference type="Pfam" id="PF11258"/>
    </source>
</evidence>
<dbReference type="Pfam" id="PF11258">
    <property type="entry name" value="DUF3048"/>
    <property type="match status" value="1"/>
</dbReference>
<organism evidence="4 5">
    <name type="scientific">Candidatus Gottesmanbacteria bacterium RBG_13_45_10</name>
    <dbReference type="NCBI Taxonomy" id="1798370"/>
    <lineage>
        <taxon>Bacteria</taxon>
        <taxon>Candidatus Gottesmaniibacteriota</taxon>
    </lineage>
</organism>
<protein>
    <recommendedName>
        <fullName evidence="6">DUF3048 domain-containing protein</fullName>
    </recommendedName>
</protein>
<evidence type="ECO:0000313" key="5">
    <source>
        <dbReference type="Proteomes" id="UP000177268"/>
    </source>
</evidence>
<dbReference type="AlphaFoldDB" id="A0A1F5ZGG2"/>
<proteinExistence type="predicted"/>
<dbReference type="Gene3D" id="3.50.90.10">
    <property type="entry name" value="YerB-like"/>
    <property type="match status" value="1"/>
</dbReference>
<keyword evidence="1" id="KW-1133">Transmembrane helix</keyword>